<keyword evidence="1" id="KW-0472">Membrane</keyword>
<gene>
    <name evidence="2" type="ORF">DCCM_0659</name>
</gene>
<evidence type="ECO:0000256" key="1">
    <source>
        <dbReference type="SAM" id="Phobius"/>
    </source>
</evidence>
<reference evidence="3" key="1">
    <citation type="submission" date="2018-02" db="EMBL/GenBank/DDBJ databases">
        <title>Genome sequence of Desulfocucumis palustris strain NAW-5.</title>
        <authorList>
            <person name="Watanabe M."/>
            <person name="Kojima H."/>
            <person name="Fukui M."/>
        </authorList>
    </citation>
    <scope>NUCLEOTIDE SEQUENCE [LARGE SCALE GENOMIC DNA]</scope>
    <source>
        <strain evidence="3">NAW-5</strain>
    </source>
</reference>
<dbReference type="Proteomes" id="UP000239549">
    <property type="component" value="Unassembled WGS sequence"/>
</dbReference>
<protein>
    <submittedName>
        <fullName evidence="2">Uncharacterized protein</fullName>
    </submittedName>
</protein>
<keyword evidence="3" id="KW-1185">Reference proteome</keyword>
<dbReference type="EMBL" id="BFAV01000030">
    <property type="protein sequence ID" value="GBF32463.1"/>
    <property type="molecule type" value="Genomic_DNA"/>
</dbReference>
<proteinExistence type="predicted"/>
<sequence length="67" mass="7950">MKRRKRSSGGEECPQRRFGRGITLSESKAHLYFAFLKKRVTGWQAMVVSLFFFFWADCYFYLGLSQK</sequence>
<evidence type="ECO:0000313" key="3">
    <source>
        <dbReference type="Proteomes" id="UP000239549"/>
    </source>
</evidence>
<name>A0A2L2XA15_9FIRM</name>
<keyword evidence="1" id="KW-1133">Transmembrane helix</keyword>
<organism evidence="2 3">
    <name type="scientific">Desulfocucumis palustris</name>
    <dbReference type="NCBI Taxonomy" id="1898651"/>
    <lineage>
        <taxon>Bacteria</taxon>
        <taxon>Bacillati</taxon>
        <taxon>Bacillota</taxon>
        <taxon>Clostridia</taxon>
        <taxon>Eubacteriales</taxon>
        <taxon>Desulfocucumaceae</taxon>
        <taxon>Desulfocucumis</taxon>
    </lineage>
</organism>
<keyword evidence="1" id="KW-0812">Transmembrane</keyword>
<comment type="caution">
    <text evidence="2">The sequence shown here is derived from an EMBL/GenBank/DDBJ whole genome shotgun (WGS) entry which is preliminary data.</text>
</comment>
<dbReference type="AlphaFoldDB" id="A0A2L2XA15"/>
<feature type="transmembrane region" description="Helical" evidence="1">
    <location>
        <begin position="40"/>
        <end position="62"/>
    </location>
</feature>
<evidence type="ECO:0000313" key="2">
    <source>
        <dbReference type="EMBL" id="GBF32463.1"/>
    </source>
</evidence>
<accession>A0A2L2XA15</accession>